<evidence type="ECO:0000313" key="1">
    <source>
        <dbReference type="EMBL" id="TDK53737.1"/>
    </source>
</evidence>
<name>A0A4R5VHX2_9RHOB</name>
<reference evidence="1 2" key="1">
    <citation type="submission" date="2019-03" db="EMBL/GenBank/DDBJ databases">
        <title>Ruegeria lutea sp. nov., a novel strain, isolated from marine sediment, the Masan Bay, South Korea.</title>
        <authorList>
            <person name="Kim J."/>
            <person name="Kim D.-Y."/>
            <person name="Lee S.-S."/>
        </authorList>
    </citation>
    <scope>NUCLEOTIDE SEQUENCE [LARGE SCALE GENOMIC DNA]</scope>
    <source>
        <strain evidence="1 2">318-1</strain>
    </source>
</reference>
<evidence type="ECO:0000313" key="2">
    <source>
        <dbReference type="Proteomes" id="UP000295301"/>
    </source>
</evidence>
<comment type="caution">
    <text evidence="1">The sequence shown here is derived from an EMBL/GenBank/DDBJ whole genome shotgun (WGS) entry which is preliminary data.</text>
</comment>
<dbReference type="AlphaFoldDB" id="A0A4R5VHX2"/>
<accession>A0A4R5VHX2</accession>
<dbReference type="Gene3D" id="3.40.50.150">
    <property type="entry name" value="Vaccinia Virus protein VP39"/>
    <property type="match status" value="1"/>
</dbReference>
<keyword evidence="2" id="KW-1185">Reference proteome</keyword>
<dbReference type="InterPro" id="IPR029063">
    <property type="entry name" value="SAM-dependent_MTases_sf"/>
</dbReference>
<dbReference type="EMBL" id="SMUV01000017">
    <property type="protein sequence ID" value="TDK53737.1"/>
    <property type="molecule type" value="Genomic_DNA"/>
</dbReference>
<evidence type="ECO:0008006" key="3">
    <source>
        <dbReference type="Google" id="ProtNLM"/>
    </source>
</evidence>
<protein>
    <recommendedName>
        <fullName evidence="3">DNA adenine methylase</fullName>
    </recommendedName>
</protein>
<organism evidence="1 2">
    <name type="scientific">Antarcticimicrobium luteum</name>
    <dbReference type="NCBI Taxonomy" id="2547397"/>
    <lineage>
        <taxon>Bacteria</taxon>
        <taxon>Pseudomonadati</taxon>
        <taxon>Pseudomonadota</taxon>
        <taxon>Alphaproteobacteria</taxon>
        <taxon>Rhodobacterales</taxon>
        <taxon>Paracoccaceae</taxon>
        <taxon>Antarcticimicrobium</taxon>
    </lineage>
</organism>
<dbReference type="RefSeq" id="WP_133357780.1">
    <property type="nucleotide sequence ID" value="NZ_SMUV01000017.1"/>
</dbReference>
<dbReference type="OrthoDB" id="9805629at2"/>
<sequence>MAEQLAGIHGRFILSINDRPEIRETFAAFEMEEVRLKYSVAAGGSTDAAELIIANFPPGVGLI</sequence>
<proteinExistence type="predicted"/>
<dbReference type="Proteomes" id="UP000295301">
    <property type="component" value="Unassembled WGS sequence"/>
</dbReference>
<gene>
    <name evidence="1" type="ORF">E1832_00225</name>
</gene>